<dbReference type="InterPro" id="IPR006675">
    <property type="entry name" value="HDIG_dom"/>
</dbReference>
<dbReference type="EMBL" id="BMHE01000032">
    <property type="protein sequence ID" value="GFZ97017.1"/>
    <property type="molecule type" value="Genomic_DNA"/>
</dbReference>
<reference evidence="3" key="1">
    <citation type="journal article" date="2019" name="Int. J. Syst. Evol. Microbiol.">
        <title>The Global Catalogue of Microorganisms (GCM) 10K type strain sequencing project: providing services to taxonomists for standard genome sequencing and annotation.</title>
        <authorList>
            <consortium name="The Broad Institute Genomics Platform"/>
            <consortium name="The Broad Institute Genome Sequencing Center for Infectious Disease"/>
            <person name="Wu L."/>
            <person name="Ma J."/>
        </authorList>
    </citation>
    <scope>NUCLEOTIDE SEQUENCE [LARGE SCALE GENOMIC DNA]</scope>
    <source>
        <strain evidence="3">CGMCC 1.15043</strain>
    </source>
</reference>
<accession>A0ABQ1F245</accession>
<dbReference type="InterPro" id="IPR003607">
    <property type="entry name" value="HD/PDEase_dom"/>
</dbReference>
<gene>
    <name evidence="2" type="ORF">GCM10008018_49250</name>
</gene>
<dbReference type="SUPFAM" id="SSF109604">
    <property type="entry name" value="HD-domain/PDEase-like"/>
    <property type="match status" value="1"/>
</dbReference>
<dbReference type="CDD" id="cd00077">
    <property type="entry name" value="HDc"/>
    <property type="match status" value="1"/>
</dbReference>
<dbReference type="PANTHER" id="PTHR43155:SF2">
    <property type="entry name" value="CYCLIC DI-GMP PHOSPHODIESTERASE PA4108"/>
    <property type="match status" value="1"/>
</dbReference>
<dbReference type="Gene3D" id="1.10.3210.10">
    <property type="entry name" value="Hypothetical protein af1432"/>
    <property type="match status" value="1"/>
</dbReference>
<evidence type="ECO:0000313" key="3">
    <source>
        <dbReference type="Proteomes" id="UP000615455"/>
    </source>
</evidence>
<dbReference type="PROSITE" id="PS51832">
    <property type="entry name" value="HD_GYP"/>
    <property type="match status" value="1"/>
</dbReference>
<dbReference type="Proteomes" id="UP000615455">
    <property type="component" value="Unassembled WGS sequence"/>
</dbReference>
<feature type="domain" description="HD-GYP" evidence="1">
    <location>
        <begin position="1"/>
        <end position="196"/>
    </location>
</feature>
<proteinExistence type="predicted"/>
<comment type="caution">
    <text evidence="2">The sequence shown here is derived from an EMBL/GenBank/DDBJ whole genome shotgun (WGS) entry which is preliminary data.</text>
</comment>
<evidence type="ECO:0000259" key="1">
    <source>
        <dbReference type="PROSITE" id="PS51832"/>
    </source>
</evidence>
<dbReference type="PANTHER" id="PTHR43155">
    <property type="entry name" value="CYCLIC DI-GMP PHOSPHODIESTERASE PA4108-RELATED"/>
    <property type="match status" value="1"/>
</dbReference>
<name>A0ABQ1F245_9BACL</name>
<dbReference type="NCBIfam" id="TIGR00277">
    <property type="entry name" value="HDIG"/>
    <property type="match status" value="1"/>
</dbReference>
<dbReference type="InterPro" id="IPR037522">
    <property type="entry name" value="HD_GYP_dom"/>
</dbReference>
<organism evidence="2 3">
    <name type="scientific">Paenibacillus marchantiophytorum</name>
    <dbReference type="NCBI Taxonomy" id="1619310"/>
    <lineage>
        <taxon>Bacteria</taxon>
        <taxon>Bacillati</taxon>
        <taxon>Bacillota</taxon>
        <taxon>Bacilli</taxon>
        <taxon>Bacillales</taxon>
        <taxon>Paenibacillaceae</taxon>
        <taxon>Paenibacillus</taxon>
    </lineage>
</organism>
<dbReference type="SMART" id="SM00471">
    <property type="entry name" value="HDc"/>
    <property type="match status" value="1"/>
</dbReference>
<sequence length="200" mass="23145">MIVDNMLFYGKMRLLAEKDIQTYQHSLRVGALCRRMALHLHLDKKQTLQLVQGGCLHDIGKVGIPDEILNKSSALTAKEWEFMRLHPSIGMQMMQEHVHTNKEIMEIIHFHHERWNGEGYPNGLKGEEIPIFARICAIIDTFDSMVSDRPYRKGLSFEAAEQELLLHSGKQFDSYLVDLFLKSFHSIGEEKPVADHFRRS</sequence>
<keyword evidence="3" id="KW-1185">Reference proteome</keyword>
<evidence type="ECO:0000313" key="2">
    <source>
        <dbReference type="EMBL" id="GFZ97017.1"/>
    </source>
</evidence>
<protein>
    <recommendedName>
        <fullName evidence="1">HD-GYP domain-containing protein</fullName>
    </recommendedName>
</protein>
<dbReference type="Pfam" id="PF13487">
    <property type="entry name" value="HD_5"/>
    <property type="match status" value="1"/>
</dbReference>